<evidence type="ECO:0000256" key="1">
    <source>
        <dbReference type="ARBA" id="ARBA00022741"/>
    </source>
</evidence>
<dbReference type="GO" id="GO:0009190">
    <property type="term" value="P:cyclic nucleotide biosynthetic process"/>
    <property type="evidence" value="ECO:0007669"/>
    <property type="project" value="InterPro"/>
</dbReference>
<feature type="domain" description="Guanylate cyclase" evidence="4">
    <location>
        <begin position="305"/>
        <end position="365"/>
    </location>
</feature>
<comment type="caution">
    <text evidence="5">The sequence shown here is derived from an EMBL/GenBank/DDBJ whole genome shotgun (WGS) entry which is preliminary data.</text>
</comment>
<dbReference type="GO" id="GO:0005524">
    <property type="term" value="F:ATP binding"/>
    <property type="evidence" value="ECO:0007669"/>
    <property type="project" value="UniProtKB-KW"/>
</dbReference>
<keyword evidence="1" id="KW-0547">Nucleotide-binding</keyword>
<dbReference type="GO" id="GO:0035556">
    <property type="term" value="P:intracellular signal transduction"/>
    <property type="evidence" value="ECO:0007669"/>
    <property type="project" value="InterPro"/>
</dbReference>
<dbReference type="InterPro" id="IPR029787">
    <property type="entry name" value="Nucleotide_cyclase"/>
</dbReference>
<feature type="region of interest" description="Disordered" evidence="3">
    <location>
        <begin position="442"/>
        <end position="511"/>
    </location>
</feature>
<gene>
    <name evidence="5" type="ORF">WJX74_003190</name>
</gene>
<dbReference type="GO" id="GO:0005737">
    <property type="term" value="C:cytoplasm"/>
    <property type="evidence" value="ECO:0007669"/>
    <property type="project" value="TreeGrafter"/>
</dbReference>
<feature type="region of interest" description="Disordered" evidence="3">
    <location>
        <begin position="761"/>
        <end position="795"/>
    </location>
</feature>
<feature type="compositionally biased region" description="Polar residues" evidence="3">
    <location>
        <begin position="65"/>
        <end position="82"/>
    </location>
</feature>
<feature type="region of interest" description="Disordered" evidence="3">
    <location>
        <begin position="667"/>
        <end position="699"/>
    </location>
</feature>
<feature type="region of interest" description="Disordered" evidence="3">
    <location>
        <begin position="1727"/>
        <end position="1767"/>
    </location>
</feature>
<sequence length="2495" mass="265287">MLSEASSAAALTRDKLGPRETINNSHSSPAIVTWLDESYTSFAHDGTGEHSATASESDHAEAEEGSTNAVPSGSGDAQSSGILTKLLAVGPDKLRRLVSRDTKNGEGSGIPQHVGSSTSSMGAAPPMASAAAPQLSRLSRSPATAASQPQQQSSQSQAKAAMVEGQAKAARGSAQASSGDIQAAPPTVNHAPRRRRFSVDLSSWGRKIEPPSEPAKLLPTPAAEDEDMVSRTMSVNTYARRWRLKSASRALPALAPFVPRMLKEDLASVTPHYPSIKHMAAAHRARASEPAPLIPVPCMDTFEGAVMIADITGFTKLTEELSKKGPSGVELLTKCMNNFFSKVIDLVLSFGGDVMKFAGDSMIIAFSPSDGEKSDLDEGLRASTLRCLQCASALAMQLGAVRMSPLGEVTAMTPAEGRQAAMQQQKDDAAKAHAVILPPIRRFHPEPSTASPPLSPLSAASPGAPQRLGPMPSSLAALDERKPASAPATPRTEEAAPGLLPADSMAPADARAEQDVAANVKGIFKQMDTKLRKSLKGRMAGTRPQERLQNGVSRPGLAGGKGGPHLLSAALDQPTQAAADDTASAIPLTPPSTIPARRVAKPAADRGAVRHAHSQIEVPTEASGEESAQPLLSVTPSAESVRPRYQEPGQAEPSLLDAAPLPVSQTNEQDLEQEQTQEPELSNDGAAPMMNTPQPPATAEMRLSSESIEVYAARVASDASPGEMGTAGLQRMLLATAPADDSLDDAHARTSFELEGLTDAQAPAAAHQQGAPEPLDVTPALSGASTSSSMSARSSATESAAAAAVPVTCMPPPVLKVQSEASPGQQDSLAGGVSSASDTDSEISDTDISDDDSSGASPISPSSSLRPRTALKPAVLQGSGASGALIRPVMLQTALQAARSSSALRFSLLQNGVYPATSGSEPSPPASQSLAQYIKDGTVKQGGQSPITLLNGELKAFKTDREEQHTAVTGTRIAIPITSFRTVGAPLPASSPSHHSPSPPVLRGLRRPVAESVEGDGPPSALDAGSRPRGWNMLRVARNSFFGRSPDGLLEPSWTGTPMHSPHLEGSFQSPLEVGSTASLGSVPSRRASTALMSGSPLGSVQGASPTSQMGSPLSRQGSKLKRKLSKRRLGAQQHSAVARHNLFLKITLGAGTVCVFHVGGFMETSSQESAGVPRWEFFIGDRPHAPPRDKGSRRQPIEQIGTAETYANPGDVILSPEVVGLVGDACQTASLESGNGRLIKLYDAPAAQAASVIPLEANPNLFAMEFDMLPRGVQARAVQILRMHVMDNVRQRIEAGHLDFVNEIRVCTVLFLGFPSLKKHKVEQGDEVASVQVAVEVVQKRMRTFDGSFVQFRCDEKGFLSICAFGLPGKTGENGPSRGLQAALSIAEGMRERGGQACVGVTTGQLLCACVGSRVRAEYTVYGDAINLSARLMVKAKSGLGEVLCDNTTYGLAQEAASFERLQPLMVKGKQFPVDVFSAFPARPGLNGAEGPRPEVRDEEGRRLGRGEREALSAADNPKGDDSSPTAAAPRRIGMLVTKRPMIGRDRALAQVMDRVGMMVQSLTGGAIVIEGDAGMGKSRLLQDIQEAVLNQFTHRICVVFGCSDMSHKSQAWYPWRRIFQEIFLHDRNAGQLDNIPGLDGRRRPMAQRNATQLGQRLKETIPDYDNSRQQVAQALGMLAEDLPIPPQDVAMAVIKERALVALLGSAILAEVEKLVEEQHAALPTLPNGERRRYDKQANSRQPSVTGVKTGRSRRPASRRASSASSGFVSRDASKVVLDTDLQSKLRKFTDSPAGPSAAIPASTPSGRNLLAALGGRSKSASAAQTAPGSPGTSTPPHPAEAASADFRGKRIQDLLLAMLKEAADMYGPLLLLLEDLHFFDILSWQLGVVVAKKLEDCCLIITTVRPRDGILAVISTPQSGREGFQFQFQQAQTLLAVLQGTKSTLRITLDPFTVEQVQEFMQQMLEGTAVSHESATQIAERTGGLPLYVEQLAIHLKDQQQINGLGRISHEGGLISQLSMIDLPGALNSSSGTPLLATHVKALLTERIDRLRPSQQLTLKVASVVGDSVPIGILHAIYPIESTEESLERDLNFLEQAAFVRRSDRPGYFQFCQVLGKDVAYELLPYSMRRDLHAKLAQAYEESKCSQKVAPSRIAFHYNRSCATVEVAEWHRTVKAIEFWEKSAQEAMEGGLDPAGALKWFGRAEELADTLSQYFRRDRPMSVWMIPRPDDLPDGSTPSSPAPSAPMHLGPFPPTPGAEDPTAPPLAGQGSPFISMLRRASWLRNMSACSLELGELSDTGEHALAALNHLGAPLPEDTKPTAAGQRGKLWCPSFKCSCRSDLGTAALAPVRIEGRLQSQASTEIPHSPAMHGAELSRHGSNLGHDLYKNEQASLAIRKEAAAVLDLLLNATLQMEVVDLEALYYVQSLCAFFEGVQRVSRLPENSPMQPVADRCKAAIKAQRPPSPSIFSRMKSASPIRNQSLPSRPVKPPGA</sequence>
<evidence type="ECO:0000256" key="2">
    <source>
        <dbReference type="ARBA" id="ARBA00022840"/>
    </source>
</evidence>
<feature type="compositionally biased region" description="Low complexity" evidence="3">
    <location>
        <begin position="446"/>
        <end position="465"/>
    </location>
</feature>
<feature type="compositionally biased region" description="Low complexity" evidence="3">
    <location>
        <begin position="1793"/>
        <end position="1807"/>
    </location>
</feature>
<feature type="region of interest" description="Disordered" evidence="3">
    <location>
        <begin position="814"/>
        <end position="869"/>
    </location>
</feature>
<dbReference type="SUPFAM" id="SSF52540">
    <property type="entry name" value="P-loop containing nucleoside triphosphate hydrolases"/>
    <property type="match status" value="1"/>
</dbReference>
<feature type="compositionally biased region" description="Polar residues" evidence="3">
    <location>
        <begin position="1076"/>
        <end position="1112"/>
    </location>
</feature>
<feature type="region of interest" description="Disordered" evidence="3">
    <location>
        <begin position="2460"/>
        <end position="2495"/>
    </location>
</feature>
<protein>
    <recommendedName>
        <fullName evidence="4">Guanylate cyclase domain-containing protein</fullName>
    </recommendedName>
</protein>
<feature type="compositionally biased region" description="Basic and acidic residues" evidence="3">
    <location>
        <begin position="1730"/>
        <end position="1739"/>
    </location>
</feature>
<reference evidence="5 6" key="1">
    <citation type="journal article" date="2024" name="Nat. Commun.">
        <title>Phylogenomics reveals the evolutionary origins of lichenization in chlorophyte algae.</title>
        <authorList>
            <person name="Puginier C."/>
            <person name="Libourel C."/>
            <person name="Otte J."/>
            <person name="Skaloud P."/>
            <person name="Haon M."/>
            <person name="Grisel S."/>
            <person name="Petersen M."/>
            <person name="Berrin J.G."/>
            <person name="Delaux P.M."/>
            <person name="Dal Grande F."/>
            <person name="Keller J."/>
        </authorList>
    </citation>
    <scope>NUCLEOTIDE SEQUENCE [LARGE SCALE GENOMIC DNA]</scope>
    <source>
        <strain evidence="5 6">SAG 2145</strain>
    </source>
</reference>
<dbReference type="PROSITE" id="PS50125">
    <property type="entry name" value="GUANYLATE_CYCLASE_2"/>
    <property type="match status" value="2"/>
</dbReference>
<feature type="domain" description="Guanylate cyclase" evidence="4">
    <location>
        <begin position="1363"/>
        <end position="1434"/>
    </location>
</feature>
<feature type="compositionally biased region" description="Low complexity" evidence="3">
    <location>
        <begin position="854"/>
        <end position="864"/>
    </location>
</feature>
<feature type="compositionally biased region" description="Low complexity" evidence="3">
    <location>
        <begin position="115"/>
        <end position="161"/>
    </location>
</feature>
<dbReference type="EMBL" id="JALJOS010000004">
    <property type="protein sequence ID" value="KAK9840095.1"/>
    <property type="molecule type" value="Genomic_DNA"/>
</dbReference>
<feature type="region of interest" description="Disordered" evidence="3">
    <location>
        <begin position="1484"/>
        <end position="1532"/>
    </location>
</feature>
<dbReference type="SUPFAM" id="SSF55073">
    <property type="entry name" value="Nucleotide cyclase"/>
    <property type="match status" value="1"/>
</dbReference>
<name>A0AAW1S2N3_9CHLO</name>
<dbReference type="InterPro" id="IPR001054">
    <property type="entry name" value="A/G_cyclase"/>
</dbReference>
<dbReference type="PANTHER" id="PTHR16305:SF28">
    <property type="entry name" value="GUANYLATE CYCLASE DOMAIN-CONTAINING PROTEIN"/>
    <property type="match status" value="1"/>
</dbReference>
<keyword evidence="2" id="KW-0067">ATP-binding</keyword>
<dbReference type="Pfam" id="PF00211">
    <property type="entry name" value="Guanylate_cyc"/>
    <property type="match status" value="1"/>
</dbReference>
<dbReference type="Proteomes" id="UP001438707">
    <property type="component" value="Unassembled WGS sequence"/>
</dbReference>
<evidence type="ECO:0000313" key="5">
    <source>
        <dbReference type="EMBL" id="KAK9840095.1"/>
    </source>
</evidence>
<accession>A0AAW1S2N3</accession>
<proteinExistence type="predicted"/>
<feature type="compositionally biased region" description="Basic residues" evidence="3">
    <location>
        <begin position="1119"/>
        <end position="1130"/>
    </location>
</feature>
<feature type="compositionally biased region" description="Polar residues" evidence="3">
    <location>
        <begin position="819"/>
        <end position="828"/>
    </location>
</feature>
<feature type="region of interest" description="Disordered" evidence="3">
    <location>
        <begin position="42"/>
        <end position="196"/>
    </location>
</feature>
<feature type="compositionally biased region" description="Basic and acidic residues" evidence="3">
    <location>
        <begin position="1493"/>
        <end position="1512"/>
    </location>
</feature>
<dbReference type="GO" id="GO:0004016">
    <property type="term" value="F:adenylate cyclase activity"/>
    <property type="evidence" value="ECO:0007669"/>
    <property type="project" value="TreeGrafter"/>
</dbReference>
<feature type="region of interest" description="Disordered" evidence="3">
    <location>
        <begin position="1788"/>
        <end position="1844"/>
    </location>
</feature>
<feature type="region of interest" description="Disordered" evidence="3">
    <location>
        <begin position="2229"/>
        <end position="2272"/>
    </location>
</feature>
<dbReference type="Gene3D" id="3.30.70.1230">
    <property type="entry name" value="Nucleotide cyclase"/>
    <property type="match status" value="2"/>
</dbReference>
<feature type="region of interest" description="Disordered" evidence="3">
    <location>
        <begin position="535"/>
        <end position="655"/>
    </location>
</feature>
<feature type="compositionally biased region" description="Acidic residues" evidence="3">
    <location>
        <begin position="839"/>
        <end position="853"/>
    </location>
</feature>
<feature type="compositionally biased region" description="Basic and acidic residues" evidence="3">
    <location>
        <begin position="92"/>
        <end position="104"/>
    </location>
</feature>
<evidence type="ECO:0000313" key="6">
    <source>
        <dbReference type="Proteomes" id="UP001438707"/>
    </source>
</evidence>
<dbReference type="CDD" id="cd07302">
    <property type="entry name" value="CHD"/>
    <property type="match status" value="1"/>
</dbReference>
<feature type="compositionally biased region" description="Low complexity" evidence="3">
    <location>
        <begin position="568"/>
        <end position="587"/>
    </location>
</feature>
<dbReference type="PANTHER" id="PTHR16305">
    <property type="entry name" value="TESTICULAR SOLUBLE ADENYLYL CYCLASE"/>
    <property type="match status" value="1"/>
</dbReference>
<evidence type="ECO:0000259" key="4">
    <source>
        <dbReference type="PROSITE" id="PS50125"/>
    </source>
</evidence>
<dbReference type="InterPro" id="IPR027417">
    <property type="entry name" value="P-loop_NTPase"/>
</dbReference>
<keyword evidence="6" id="KW-1185">Reference proteome</keyword>
<evidence type="ECO:0000256" key="3">
    <source>
        <dbReference type="SAM" id="MobiDB-lite"/>
    </source>
</evidence>
<organism evidence="5 6">
    <name type="scientific">Apatococcus lobatus</name>
    <dbReference type="NCBI Taxonomy" id="904363"/>
    <lineage>
        <taxon>Eukaryota</taxon>
        <taxon>Viridiplantae</taxon>
        <taxon>Chlorophyta</taxon>
        <taxon>core chlorophytes</taxon>
        <taxon>Trebouxiophyceae</taxon>
        <taxon>Chlorellales</taxon>
        <taxon>Chlorellaceae</taxon>
        <taxon>Apatococcus</taxon>
    </lineage>
</organism>
<feature type="region of interest" description="Disordered" evidence="3">
    <location>
        <begin position="1"/>
        <end position="29"/>
    </location>
</feature>
<feature type="region of interest" description="Disordered" evidence="3">
    <location>
        <begin position="1075"/>
        <end position="1133"/>
    </location>
</feature>